<keyword evidence="3 8" id="KW-0547">Nucleotide-binding</keyword>
<feature type="domain" description="CBS" evidence="10">
    <location>
        <begin position="268"/>
        <end position="327"/>
    </location>
</feature>
<dbReference type="GO" id="GO:0031460">
    <property type="term" value="P:glycine betaine transport"/>
    <property type="evidence" value="ECO:0007669"/>
    <property type="project" value="InterPro"/>
</dbReference>
<evidence type="ECO:0000256" key="1">
    <source>
        <dbReference type="ARBA" id="ARBA00005417"/>
    </source>
</evidence>
<dbReference type="EMBL" id="LK933327">
    <property type="protein sequence ID" value="CDT66869.1"/>
    <property type="molecule type" value="Genomic_DNA"/>
</dbReference>
<dbReference type="NCBIfam" id="TIGR01186">
    <property type="entry name" value="proV"/>
    <property type="match status" value="1"/>
</dbReference>
<dbReference type="SMART" id="SM00116">
    <property type="entry name" value="CBS"/>
    <property type="match status" value="2"/>
</dbReference>
<dbReference type="InterPro" id="IPR003593">
    <property type="entry name" value="AAA+_ATPase"/>
</dbReference>
<protein>
    <recommendedName>
        <fullName evidence="8">Quaternary amine transport ATP-binding protein</fullName>
        <ecNumber evidence="8">7.6.2.9</ecNumber>
    </recommendedName>
</protein>
<dbReference type="GO" id="GO:0005524">
    <property type="term" value="F:ATP binding"/>
    <property type="evidence" value="ECO:0007669"/>
    <property type="project" value="UniProtKB-UniRule"/>
</dbReference>
<keyword evidence="11" id="KW-0378">Hydrolase</keyword>
<keyword evidence="8" id="KW-0997">Cell inner membrane</keyword>
<dbReference type="Gene3D" id="3.10.580.10">
    <property type="entry name" value="CBS-domain"/>
    <property type="match status" value="1"/>
</dbReference>
<dbReference type="SUPFAM" id="SSF54631">
    <property type="entry name" value="CBS-domain pair"/>
    <property type="match status" value="1"/>
</dbReference>
<dbReference type="AlphaFoldDB" id="A0A069AXW4"/>
<evidence type="ECO:0000259" key="10">
    <source>
        <dbReference type="PROSITE" id="PS51371"/>
    </source>
</evidence>
<dbReference type="InterPro" id="IPR005892">
    <property type="entry name" value="Gly-betaine_transp_ATP-bd"/>
</dbReference>
<evidence type="ECO:0000313" key="11">
    <source>
        <dbReference type="EMBL" id="CDT66869.1"/>
    </source>
</evidence>
<dbReference type="InterPro" id="IPR027417">
    <property type="entry name" value="P-loop_NTPase"/>
</dbReference>
<evidence type="ECO:0000256" key="3">
    <source>
        <dbReference type="ARBA" id="ARBA00022741"/>
    </source>
</evidence>
<dbReference type="GO" id="GO:0015418">
    <property type="term" value="F:ABC-type quaternary ammonium compound transporting activity"/>
    <property type="evidence" value="ECO:0007669"/>
    <property type="project" value="UniProtKB-EC"/>
</dbReference>
<evidence type="ECO:0000256" key="7">
    <source>
        <dbReference type="PROSITE-ProRule" id="PRU00703"/>
    </source>
</evidence>
<comment type="similarity">
    <text evidence="1 8">Belongs to the ABC transporter superfamily.</text>
</comment>
<dbReference type="InterPro" id="IPR046342">
    <property type="entry name" value="CBS_dom_sf"/>
</dbReference>
<dbReference type="EC" id="7.6.2.9" evidence="8"/>
<keyword evidence="4 8" id="KW-0067">ATP-binding</keyword>
<dbReference type="FunFam" id="3.40.50.300:FF:000425">
    <property type="entry name" value="Probable ABC transporter, ATP-binding subunit"/>
    <property type="match status" value="1"/>
</dbReference>
<name>A0A069AXW4_CLODI</name>
<evidence type="ECO:0000256" key="5">
    <source>
        <dbReference type="ARBA" id="ARBA00022970"/>
    </source>
</evidence>
<comment type="subcellular location">
    <subcellularLocation>
        <location evidence="8">Cell inner membrane</location>
        <topology evidence="8">Peripheral membrane protein</topology>
    </subcellularLocation>
</comment>
<dbReference type="Pfam" id="PF00005">
    <property type="entry name" value="ABC_tran"/>
    <property type="match status" value="1"/>
</dbReference>
<dbReference type="PANTHER" id="PTHR43869:SF1">
    <property type="entry name" value="GLYCINE BETAINE_PROLINE BETAINE TRANSPORT SYSTEM ATP-BINDING PROTEIN PROV"/>
    <property type="match status" value="1"/>
</dbReference>
<feature type="domain" description="ABC transporter" evidence="9">
    <location>
        <begin position="15"/>
        <end position="250"/>
    </location>
</feature>
<accession>A0A069AXW4</accession>
<evidence type="ECO:0000256" key="4">
    <source>
        <dbReference type="ARBA" id="ARBA00022840"/>
    </source>
</evidence>
<keyword evidence="2 8" id="KW-0813">Transport</keyword>
<dbReference type="PANTHER" id="PTHR43869">
    <property type="entry name" value="GLYCINE BETAINE/PROLINE BETAINE TRANSPORT SYSTEM ATP-BINDING PROTEIN PROV"/>
    <property type="match status" value="1"/>
</dbReference>
<dbReference type="InterPro" id="IPR000644">
    <property type="entry name" value="CBS_dom"/>
</dbReference>
<keyword evidence="8" id="KW-1003">Cell membrane</keyword>
<keyword evidence="6 7" id="KW-0129">CBS domain</keyword>
<keyword evidence="5" id="KW-0029">Amino-acid transport</keyword>
<dbReference type="InterPro" id="IPR017871">
    <property type="entry name" value="ABC_transporter-like_CS"/>
</dbReference>
<dbReference type="PROSITE" id="PS00211">
    <property type="entry name" value="ABC_TRANSPORTER_1"/>
    <property type="match status" value="1"/>
</dbReference>
<comment type="catalytic activity">
    <reaction evidence="8">
        <text>a quaternary ammonium(out) + ATP + H2O = a quaternary ammonium(in) + ADP + phosphate + H(+)</text>
        <dbReference type="Rhea" id="RHEA:11036"/>
        <dbReference type="ChEBI" id="CHEBI:15377"/>
        <dbReference type="ChEBI" id="CHEBI:15378"/>
        <dbReference type="ChEBI" id="CHEBI:30616"/>
        <dbReference type="ChEBI" id="CHEBI:35267"/>
        <dbReference type="ChEBI" id="CHEBI:43474"/>
        <dbReference type="ChEBI" id="CHEBI:456216"/>
    </reaction>
</comment>
<dbReference type="InterPro" id="IPR003439">
    <property type="entry name" value="ABC_transporter-like_ATP-bd"/>
</dbReference>
<dbReference type="GO" id="GO:0006865">
    <property type="term" value="P:amino acid transport"/>
    <property type="evidence" value="ECO:0007669"/>
    <property type="project" value="UniProtKB-UniRule"/>
</dbReference>
<comment type="subunit">
    <text evidence="8">The complex is probably composed of two ATP-binding proteins, two transmembrane proteins and a solute-binding protein.</text>
</comment>
<reference evidence="11" key="1">
    <citation type="submission" date="2014-07" db="EMBL/GenBank/DDBJ databases">
        <authorList>
            <person name="Monot Marc"/>
        </authorList>
    </citation>
    <scope>NUCLEOTIDE SEQUENCE</scope>
    <source>
        <strain evidence="11">7032989</strain>
    </source>
</reference>
<feature type="domain" description="CBS" evidence="10">
    <location>
        <begin position="328"/>
        <end position="385"/>
    </location>
</feature>
<evidence type="ECO:0000256" key="6">
    <source>
        <dbReference type="ARBA" id="ARBA00023122"/>
    </source>
</evidence>
<dbReference type="InterPro" id="IPR051921">
    <property type="entry name" value="ABC_osmolyte_uptake_ATP-bind"/>
</dbReference>
<keyword evidence="8" id="KW-0472">Membrane</keyword>
<evidence type="ECO:0000256" key="2">
    <source>
        <dbReference type="ARBA" id="ARBA00022448"/>
    </source>
</evidence>
<evidence type="ECO:0000259" key="9">
    <source>
        <dbReference type="PROSITE" id="PS50893"/>
    </source>
</evidence>
<dbReference type="PROSITE" id="PS51371">
    <property type="entry name" value="CBS"/>
    <property type="match status" value="2"/>
</dbReference>
<dbReference type="GO" id="GO:0005886">
    <property type="term" value="C:plasma membrane"/>
    <property type="evidence" value="ECO:0007669"/>
    <property type="project" value="UniProtKB-SubCell"/>
</dbReference>
<dbReference type="GO" id="GO:0016887">
    <property type="term" value="F:ATP hydrolysis activity"/>
    <property type="evidence" value="ECO:0007669"/>
    <property type="project" value="UniProtKB-UniRule"/>
</dbReference>
<dbReference type="SMART" id="SM00382">
    <property type="entry name" value="AAA"/>
    <property type="match status" value="1"/>
</dbReference>
<dbReference type="Pfam" id="PF00571">
    <property type="entry name" value="CBS"/>
    <property type="match status" value="2"/>
</dbReference>
<dbReference type="SUPFAM" id="SSF52540">
    <property type="entry name" value="P-loop containing nucleoside triphosphate hydrolases"/>
    <property type="match status" value="1"/>
</dbReference>
<sequence>MEKVACSKKGMINYDRDKKCNKKIGNNVILDDISLAVETGTLVVLIGSSGCGKTTTLKLINKLIKPTSGEIYINGKPISQENEIELRRKIGYVIQNTGLFPHLTIKENIELIPRLKKEKSVEEIEKRTLQLLEMVGLDSDEFLNKYPSELSGGQQQRIGVARAIATDAEIILMDEPFSALDPITRTSLQEQLFSLQDELKKTIIFVTHDMDEALKIADKICIMKDGRIAQYDTPENILRKPANDFVKDFIGEDRVWDNPEYIKARDIMIKNPIAVNSTRTVTQGIEIMRTSKVDSLLIIDRAKTLKGIVTVKDMKDIDDKSILLADIMSSEPLHVNEGDNLVEILNVMNRNSVGYIPVISDENKLVGLITRSSLLSVLSEQFLEMEVSVLG</sequence>
<organism evidence="11">
    <name type="scientific">Clostridioides difficile</name>
    <name type="common">Peptoclostridium difficile</name>
    <dbReference type="NCBI Taxonomy" id="1496"/>
    <lineage>
        <taxon>Bacteria</taxon>
        <taxon>Bacillati</taxon>
        <taxon>Bacillota</taxon>
        <taxon>Clostridia</taxon>
        <taxon>Peptostreptococcales</taxon>
        <taxon>Peptostreptococcaceae</taxon>
        <taxon>Clostridioides</taxon>
    </lineage>
</organism>
<evidence type="ECO:0000256" key="8">
    <source>
        <dbReference type="RuleBase" id="RU369116"/>
    </source>
</evidence>
<gene>
    <name evidence="11" type="primary">opuCA</name>
    <name evidence="11" type="ORF">BN1095_630025</name>
</gene>
<dbReference type="Gene3D" id="3.40.50.300">
    <property type="entry name" value="P-loop containing nucleotide triphosphate hydrolases"/>
    <property type="match status" value="1"/>
</dbReference>
<proteinExistence type="inferred from homology"/>
<dbReference type="PROSITE" id="PS50893">
    <property type="entry name" value="ABC_TRANSPORTER_2"/>
    <property type="match status" value="1"/>
</dbReference>